<keyword evidence="3" id="KW-1185">Reference proteome</keyword>
<dbReference type="OrthoDB" id="1434354at2759"/>
<gene>
    <name evidence="2" type="ORF">Ocin01_01842</name>
</gene>
<dbReference type="SUPFAM" id="SSF46938">
    <property type="entry name" value="CRAL/TRIO N-terminal domain"/>
    <property type="match status" value="2"/>
</dbReference>
<dbReference type="InterPro" id="IPR001251">
    <property type="entry name" value="CRAL-TRIO_dom"/>
</dbReference>
<dbReference type="STRING" id="48709.A0A1D2NHV2"/>
<protein>
    <submittedName>
        <fullName evidence="2">CRAL-TRIO domain-containing protein T23G5.2</fullName>
    </submittedName>
</protein>
<reference evidence="2 3" key="1">
    <citation type="journal article" date="2016" name="Genome Biol. Evol.">
        <title>Gene Family Evolution Reflects Adaptation to Soil Environmental Stressors in the Genome of the Collembolan Orchesella cincta.</title>
        <authorList>
            <person name="Faddeeva-Vakhrusheva A."/>
            <person name="Derks M.F."/>
            <person name="Anvar S.Y."/>
            <person name="Agamennone V."/>
            <person name="Suring W."/>
            <person name="Smit S."/>
            <person name="van Straalen N.M."/>
            <person name="Roelofs D."/>
        </authorList>
    </citation>
    <scope>NUCLEOTIDE SEQUENCE [LARGE SCALE GENOMIC DNA]</scope>
    <source>
        <tissue evidence="2">Mixed pool</tissue>
    </source>
</reference>
<dbReference type="Gene3D" id="3.40.525.10">
    <property type="entry name" value="CRAL-TRIO lipid binding domain"/>
    <property type="match status" value="3"/>
</dbReference>
<evidence type="ECO:0000313" key="2">
    <source>
        <dbReference type="EMBL" id="ODN04848.1"/>
    </source>
</evidence>
<dbReference type="InterPro" id="IPR036273">
    <property type="entry name" value="CRAL/TRIO_N_dom_sf"/>
</dbReference>
<evidence type="ECO:0000313" key="3">
    <source>
        <dbReference type="Proteomes" id="UP000094527"/>
    </source>
</evidence>
<dbReference type="PANTHER" id="PTHR23324:SF83">
    <property type="entry name" value="SEC14-LIKE PROTEIN 2"/>
    <property type="match status" value="1"/>
</dbReference>
<name>A0A1D2NHV2_ORCCI</name>
<dbReference type="Proteomes" id="UP000094527">
    <property type="component" value="Unassembled WGS sequence"/>
</dbReference>
<dbReference type="PROSITE" id="PS50191">
    <property type="entry name" value="CRAL_TRIO"/>
    <property type="match status" value="1"/>
</dbReference>
<dbReference type="Pfam" id="PF00650">
    <property type="entry name" value="CRAL_TRIO"/>
    <property type="match status" value="2"/>
</dbReference>
<dbReference type="EMBL" id="LJIJ01000035">
    <property type="protein sequence ID" value="ODN04848.1"/>
    <property type="molecule type" value="Genomic_DNA"/>
</dbReference>
<proteinExistence type="predicted"/>
<feature type="domain" description="CRAL-TRIO" evidence="1">
    <location>
        <begin position="219"/>
        <end position="363"/>
    </location>
</feature>
<dbReference type="InterPro" id="IPR036865">
    <property type="entry name" value="CRAL-TRIO_dom_sf"/>
</dbReference>
<dbReference type="OMA" id="FEWRTEN"/>
<sequence length="363" mass="42481">MAALTIEETKVLTEFRKRVSDVIKTKEQNEDTYLIRWLRARDLDLNKAEDMLRKSMVWREENNVDKAQLGELDSYFIDEYPFKMLGHDKIGNPIGLCPIGKWDLRKIASKGKTEEFKLYINSIFETFMQHIRERNQNRDSEKLPITQITILADWGGYSYMQLVNIKAVQQILNIAAVYEAHYPEILSRDLNLDKAEEILRKSLEWRKENKVDQVLDVKFDSYFLDEYPFTVLNSDRIGNPVFAIPIGKWDFRNVINKGKTEEFKLYISYMFESILQVSEHKAVQQLLHMAAVYEAHYPEILFQCFFLNCPSFFNILLAMLKPILAPKTLGKITCHGSNQSEWEPAVHEVIDPDQLPMILKSLE</sequence>
<dbReference type="Pfam" id="PF03765">
    <property type="entry name" value="CRAL_TRIO_N"/>
    <property type="match status" value="1"/>
</dbReference>
<dbReference type="GO" id="GO:0005737">
    <property type="term" value="C:cytoplasm"/>
    <property type="evidence" value="ECO:0007669"/>
    <property type="project" value="TreeGrafter"/>
</dbReference>
<dbReference type="InterPro" id="IPR011074">
    <property type="entry name" value="CRAL/TRIO_N_dom"/>
</dbReference>
<dbReference type="InterPro" id="IPR051064">
    <property type="entry name" value="SEC14/CRAL-TRIO_domain"/>
</dbReference>
<evidence type="ECO:0000259" key="1">
    <source>
        <dbReference type="PROSITE" id="PS50191"/>
    </source>
</evidence>
<organism evidence="2 3">
    <name type="scientific">Orchesella cincta</name>
    <name type="common">Springtail</name>
    <name type="synonym">Podura cincta</name>
    <dbReference type="NCBI Taxonomy" id="48709"/>
    <lineage>
        <taxon>Eukaryota</taxon>
        <taxon>Metazoa</taxon>
        <taxon>Ecdysozoa</taxon>
        <taxon>Arthropoda</taxon>
        <taxon>Hexapoda</taxon>
        <taxon>Collembola</taxon>
        <taxon>Entomobryomorpha</taxon>
        <taxon>Entomobryoidea</taxon>
        <taxon>Orchesellidae</taxon>
        <taxon>Orchesellinae</taxon>
        <taxon>Orchesella</taxon>
    </lineage>
</organism>
<dbReference type="SUPFAM" id="SSF52087">
    <property type="entry name" value="CRAL/TRIO domain"/>
    <property type="match status" value="2"/>
</dbReference>
<accession>A0A1D2NHV2</accession>
<dbReference type="CDD" id="cd00170">
    <property type="entry name" value="SEC14"/>
    <property type="match status" value="1"/>
</dbReference>
<dbReference type="SMART" id="SM00516">
    <property type="entry name" value="SEC14"/>
    <property type="match status" value="1"/>
</dbReference>
<dbReference type="PANTHER" id="PTHR23324">
    <property type="entry name" value="SEC14 RELATED PROTEIN"/>
    <property type="match status" value="1"/>
</dbReference>
<dbReference type="AlphaFoldDB" id="A0A1D2NHV2"/>
<comment type="caution">
    <text evidence="2">The sequence shown here is derived from an EMBL/GenBank/DDBJ whole genome shotgun (WGS) entry which is preliminary data.</text>
</comment>
<dbReference type="SMART" id="SM01100">
    <property type="entry name" value="CRAL_TRIO_N"/>
    <property type="match status" value="1"/>
</dbReference>